<dbReference type="ExpressionAtlas" id="A0A654FFU1">
    <property type="expression patterns" value="baseline and differential"/>
</dbReference>
<dbReference type="PANTHER" id="PTHR21136:SF192">
    <property type="entry name" value="VESICLE-ASSOCIATED MEMBRANE PROTEIN 725-RELATED"/>
    <property type="match status" value="1"/>
</dbReference>
<accession>A0A654FFU1</accession>
<dbReference type="PROSITE" id="PS50892">
    <property type="entry name" value="V_SNARE"/>
    <property type="match status" value="1"/>
</dbReference>
<dbReference type="Proteomes" id="UP000426265">
    <property type="component" value="Unassembled WGS sequence"/>
</dbReference>
<name>A0A654FFU1_ARATH</name>
<dbReference type="SUPFAM" id="SSF58038">
    <property type="entry name" value="SNARE fusion complex"/>
    <property type="match status" value="1"/>
</dbReference>
<dbReference type="Gene3D" id="1.20.5.110">
    <property type="match status" value="1"/>
</dbReference>
<evidence type="ECO:0000313" key="3">
    <source>
        <dbReference type="EMBL" id="VYS58522.1"/>
    </source>
</evidence>
<protein>
    <recommendedName>
        <fullName evidence="2">V-SNARE coiled-coil homology domain-containing protein</fullName>
    </recommendedName>
</protein>
<evidence type="ECO:0000313" key="4">
    <source>
        <dbReference type="Proteomes" id="UP000426265"/>
    </source>
</evidence>
<dbReference type="EMBL" id="CACRSJ010000106">
    <property type="protein sequence ID" value="VYS58522.1"/>
    <property type="molecule type" value="Genomic_DNA"/>
</dbReference>
<dbReference type="InterPro" id="IPR042855">
    <property type="entry name" value="V_SNARE_CC"/>
</dbReference>
<organism evidence="3 4">
    <name type="scientific">Arabidopsis thaliana</name>
    <name type="common">Mouse-ear cress</name>
    <dbReference type="NCBI Taxonomy" id="3702"/>
    <lineage>
        <taxon>Eukaryota</taxon>
        <taxon>Viridiplantae</taxon>
        <taxon>Streptophyta</taxon>
        <taxon>Embryophyta</taxon>
        <taxon>Tracheophyta</taxon>
        <taxon>Spermatophyta</taxon>
        <taxon>Magnoliopsida</taxon>
        <taxon>eudicotyledons</taxon>
        <taxon>Gunneridae</taxon>
        <taxon>Pentapetalae</taxon>
        <taxon>rosids</taxon>
        <taxon>malvids</taxon>
        <taxon>Brassicales</taxon>
        <taxon>Brassicaceae</taxon>
        <taxon>Camelineae</taxon>
        <taxon>Arabidopsis</taxon>
    </lineage>
</organism>
<reference evidence="3 4" key="1">
    <citation type="submission" date="2019-11" db="EMBL/GenBank/DDBJ databases">
        <authorList>
            <person name="Jiao W.-B."/>
            <person name="Schneeberger K."/>
        </authorList>
    </citation>
    <scope>NUCLEOTIDE SEQUENCE [LARGE SCALE GENOMIC DNA]</scope>
    <source>
        <strain evidence="4">cv. An-1</strain>
    </source>
</reference>
<evidence type="ECO:0000259" key="2">
    <source>
        <dbReference type="PROSITE" id="PS50892"/>
    </source>
</evidence>
<dbReference type="PANTHER" id="PTHR21136">
    <property type="entry name" value="SNARE PROTEINS"/>
    <property type="match status" value="1"/>
</dbReference>
<dbReference type="CDD" id="cd15843">
    <property type="entry name" value="R-SNARE"/>
    <property type="match status" value="1"/>
</dbReference>
<dbReference type="AlphaFoldDB" id="A0A654FFU1"/>
<sequence>MVVERNGYNYLTQQLEQRVLVLLAHPEEISKLAKVKALVTKMKGVVMENIEKALDRSEKIEILVDLRSKYSNLPFHSYAQVIITPITEITRKMWYIFACHHLRLGLSWPSSVLNNLKEEEYYVDGTLCSRDDSTEI</sequence>
<feature type="domain" description="V-SNARE coiled-coil homology" evidence="2">
    <location>
        <begin position="31"/>
        <end position="96"/>
    </location>
</feature>
<keyword evidence="1" id="KW-0175">Coiled coil</keyword>
<dbReference type="InterPro" id="IPR051097">
    <property type="entry name" value="Synaptobrevin-like_transport"/>
</dbReference>
<evidence type="ECO:0000256" key="1">
    <source>
        <dbReference type="PROSITE-ProRule" id="PRU00290"/>
    </source>
</evidence>
<gene>
    <name evidence="3" type="ORF">AN1_LOCUS13967</name>
</gene>
<dbReference type="GO" id="GO:0005737">
    <property type="term" value="C:cytoplasm"/>
    <property type="evidence" value="ECO:0007669"/>
    <property type="project" value="UniProtKB-ARBA"/>
</dbReference>
<proteinExistence type="predicted"/>